<protein>
    <submittedName>
        <fullName evidence="1">HAD family hydrolase</fullName>
        <ecNumber evidence="1">3.1.3.-</ecNumber>
    </submittedName>
</protein>
<dbReference type="GO" id="GO:0016787">
    <property type="term" value="F:hydrolase activity"/>
    <property type="evidence" value="ECO:0007669"/>
    <property type="project" value="UniProtKB-KW"/>
</dbReference>
<dbReference type="NCBIfam" id="TIGR01549">
    <property type="entry name" value="HAD-SF-IA-v1"/>
    <property type="match status" value="1"/>
</dbReference>
<gene>
    <name evidence="1" type="ORF">ACFFGN_30570</name>
</gene>
<dbReference type="Gene3D" id="3.40.50.1000">
    <property type="entry name" value="HAD superfamily/HAD-like"/>
    <property type="match status" value="1"/>
</dbReference>
<dbReference type="Pfam" id="PF00702">
    <property type="entry name" value="Hydrolase"/>
    <property type="match status" value="1"/>
</dbReference>
<dbReference type="PANTHER" id="PTHR43611">
    <property type="entry name" value="ALPHA-D-GLUCOSE 1-PHOSPHATE PHOSPHATASE"/>
    <property type="match status" value="1"/>
</dbReference>
<dbReference type="RefSeq" id="WP_380054765.1">
    <property type="nucleotide sequence ID" value="NZ_JBHLTC010000039.1"/>
</dbReference>
<dbReference type="Proteomes" id="UP001589890">
    <property type="component" value="Unassembled WGS sequence"/>
</dbReference>
<dbReference type="PRINTS" id="PR00413">
    <property type="entry name" value="HADHALOGNASE"/>
</dbReference>
<dbReference type="SUPFAM" id="SSF56784">
    <property type="entry name" value="HAD-like"/>
    <property type="match status" value="1"/>
</dbReference>
<name>A0ABV6QUZ0_9ACTN</name>
<dbReference type="EC" id="3.1.3.-" evidence="1"/>
<reference evidence="1 2" key="1">
    <citation type="submission" date="2024-09" db="EMBL/GenBank/DDBJ databases">
        <authorList>
            <person name="Sun Q."/>
            <person name="Mori K."/>
        </authorList>
    </citation>
    <scope>NUCLEOTIDE SEQUENCE [LARGE SCALE GENOMIC DNA]</scope>
    <source>
        <strain evidence="1 2">CGMCC 1.15906</strain>
    </source>
</reference>
<dbReference type="EMBL" id="JBHLTC010000039">
    <property type="protein sequence ID" value="MFC0628455.1"/>
    <property type="molecule type" value="Genomic_DNA"/>
</dbReference>
<comment type="caution">
    <text evidence="1">The sequence shown here is derived from an EMBL/GenBank/DDBJ whole genome shotgun (WGS) entry which is preliminary data.</text>
</comment>
<keyword evidence="1" id="KW-0378">Hydrolase</keyword>
<dbReference type="SFLD" id="SFLDG01129">
    <property type="entry name" value="C1.5:_HAD__Beta-PGM__Phosphata"/>
    <property type="match status" value="1"/>
</dbReference>
<accession>A0ABV6QUZ0</accession>
<sequence>MPTPPAAVLFDADGVLQRATIDWRGTLATFVRPDQNADDFILELMASELPSIMGKGDFADAIAEVLARWESPSPVEEVLELWRRFESVPEVIEIIQELRAGGVGCHLATNQQSFRRKIMHEERRYGDWFDQTFYSCDLGVSKPDPEYFRRILDAISQPADAVVFIDDNFDNVAGAASIGIHAEHFDLELGVPVLRDLLRGYGLPVK</sequence>
<dbReference type="InterPro" id="IPR006439">
    <property type="entry name" value="HAD-SF_hydro_IA"/>
</dbReference>
<organism evidence="1 2">
    <name type="scientific">Kribbella deserti</name>
    <dbReference type="NCBI Taxonomy" id="1926257"/>
    <lineage>
        <taxon>Bacteria</taxon>
        <taxon>Bacillati</taxon>
        <taxon>Actinomycetota</taxon>
        <taxon>Actinomycetes</taxon>
        <taxon>Propionibacteriales</taxon>
        <taxon>Kribbellaceae</taxon>
        <taxon>Kribbella</taxon>
    </lineage>
</organism>
<proteinExistence type="predicted"/>
<dbReference type="NCBIfam" id="TIGR01509">
    <property type="entry name" value="HAD-SF-IA-v3"/>
    <property type="match status" value="1"/>
</dbReference>
<keyword evidence="2" id="KW-1185">Reference proteome</keyword>
<evidence type="ECO:0000313" key="1">
    <source>
        <dbReference type="EMBL" id="MFC0628455.1"/>
    </source>
</evidence>
<dbReference type="SFLD" id="SFLDS00003">
    <property type="entry name" value="Haloacid_Dehalogenase"/>
    <property type="match status" value="1"/>
</dbReference>
<dbReference type="InterPro" id="IPR036412">
    <property type="entry name" value="HAD-like_sf"/>
</dbReference>
<dbReference type="PANTHER" id="PTHR43611:SF3">
    <property type="entry name" value="FLAVIN MONONUCLEOTIDE HYDROLASE 1, CHLOROPLATIC"/>
    <property type="match status" value="1"/>
</dbReference>
<dbReference type="InterPro" id="IPR023214">
    <property type="entry name" value="HAD_sf"/>
</dbReference>
<evidence type="ECO:0000313" key="2">
    <source>
        <dbReference type="Proteomes" id="UP001589890"/>
    </source>
</evidence>